<sequence length="183" mass="20007">MIRLADHVDRISAALNRIALWGAVLALLVMLLSASWQVVARYVLDAPPIWTEELSRRGMVWAGMLGASCAFRAGADPTLFPAMRHYRGGTGMALSLIRGAGVVIFATPVIWYSVFNARMDPARGFLGRSLNRQAEMLEIPMIFFTAAVPVAFVLIVIHMTAGILVRASGRLPANETPREDIET</sequence>
<dbReference type="STRING" id="569882.SAMN04490248_102119"/>
<dbReference type="AlphaFoldDB" id="A0A1H8MJK8"/>
<dbReference type="Proteomes" id="UP000198893">
    <property type="component" value="Unassembled WGS sequence"/>
</dbReference>
<dbReference type="PANTHER" id="PTHR35011">
    <property type="entry name" value="2,3-DIKETO-L-GULONATE TRAP TRANSPORTER SMALL PERMEASE PROTEIN YIAM"/>
    <property type="match status" value="1"/>
</dbReference>
<comment type="caution">
    <text evidence="9">Lacks conserved residue(s) required for the propagation of feature annotation.</text>
</comment>
<keyword evidence="12" id="KW-1185">Reference proteome</keyword>
<dbReference type="EMBL" id="FODS01000002">
    <property type="protein sequence ID" value="SEO17612.1"/>
    <property type="molecule type" value="Genomic_DNA"/>
</dbReference>
<evidence type="ECO:0000256" key="2">
    <source>
        <dbReference type="ARBA" id="ARBA00022448"/>
    </source>
</evidence>
<evidence type="ECO:0000256" key="7">
    <source>
        <dbReference type="ARBA" id="ARBA00023136"/>
    </source>
</evidence>
<dbReference type="GO" id="GO:0015740">
    <property type="term" value="P:C4-dicarboxylate transport"/>
    <property type="evidence" value="ECO:0007669"/>
    <property type="project" value="TreeGrafter"/>
</dbReference>
<keyword evidence="4 9" id="KW-0997">Cell inner membrane</keyword>
<dbReference type="PANTHER" id="PTHR35011:SF11">
    <property type="entry name" value="TRAP TRANSPORTER SMALL PERMEASE PROTEIN"/>
    <property type="match status" value="1"/>
</dbReference>
<dbReference type="GO" id="GO:0022857">
    <property type="term" value="F:transmembrane transporter activity"/>
    <property type="evidence" value="ECO:0007669"/>
    <property type="project" value="UniProtKB-UniRule"/>
</dbReference>
<evidence type="ECO:0000256" key="8">
    <source>
        <dbReference type="ARBA" id="ARBA00038436"/>
    </source>
</evidence>
<dbReference type="InterPro" id="IPR007387">
    <property type="entry name" value="TRAP_DctQ"/>
</dbReference>
<evidence type="ECO:0000256" key="1">
    <source>
        <dbReference type="ARBA" id="ARBA00004429"/>
    </source>
</evidence>
<keyword evidence="7 9" id="KW-0472">Membrane</keyword>
<evidence type="ECO:0000256" key="9">
    <source>
        <dbReference type="RuleBase" id="RU369079"/>
    </source>
</evidence>
<comment type="similarity">
    <text evidence="8 9">Belongs to the TRAP transporter small permease family.</text>
</comment>
<feature type="transmembrane region" description="Helical" evidence="9">
    <location>
        <begin position="96"/>
        <end position="115"/>
    </location>
</feature>
<comment type="subunit">
    <text evidence="9">The complex comprises the extracytoplasmic solute receptor protein and the two transmembrane proteins.</text>
</comment>
<name>A0A1H8MJK8_9RHOB</name>
<evidence type="ECO:0000313" key="12">
    <source>
        <dbReference type="Proteomes" id="UP000198893"/>
    </source>
</evidence>
<evidence type="ECO:0000259" key="10">
    <source>
        <dbReference type="Pfam" id="PF04290"/>
    </source>
</evidence>
<dbReference type="InterPro" id="IPR055348">
    <property type="entry name" value="DctQ"/>
</dbReference>
<gene>
    <name evidence="11" type="ORF">SAMN04490248_102119</name>
</gene>
<dbReference type="RefSeq" id="WP_093115057.1">
    <property type="nucleotide sequence ID" value="NZ_FODS01000002.1"/>
</dbReference>
<keyword evidence="2 9" id="KW-0813">Transport</keyword>
<feature type="transmembrane region" description="Helical" evidence="9">
    <location>
        <begin position="18"/>
        <end position="38"/>
    </location>
</feature>
<keyword evidence="5 9" id="KW-0812">Transmembrane</keyword>
<proteinExistence type="inferred from homology"/>
<evidence type="ECO:0000313" key="11">
    <source>
        <dbReference type="EMBL" id="SEO17612.1"/>
    </source>
</evidence>
<feature type="domain" description="Tripartite ATP-independent periplasmic transporters DctQ component" evidence="10">
    <location>
        <begin position="30"/>
        <end position="164"/>
    </location>
</feature>
<organism evidence="11 12">
    <name type="scientific">Salinihabitans flavidus</name>
    <dbReference type="NCBI Taxonomy" id="569882"/>
    <lineage>
        <taxon>Bacteria</taxon>
        <taxon>Pseudomonadati</taxon>
        <taxon>Pseudomonadota</taxon>
        <taxon>Alphaproteobacteria</taxon>
        <taxon>Rhodobacterales</taxon>
        <taxon>Roseobacteraceae</taxon>
        <taxon>Salinihabitans</taxon>
    </lineage>
</organism>
<comment type="subcellular location">
    <subcellularLocation>
        <location evidence="1 9">Cell inner membrane</location>
        <topology evidence="1 9">Multi-pass membrane protein</topology>
    </subcellularLocation>
</comment>
<keyword evidence="6 9" id="KW-1133">Transmembrane helix</keyword>
<keyword evidence="3" id="KW-1003">Cell membrane</keyword>
<protein>
    <recommendedName>
        <fullName evidence="9">TRAP transporter small permease protein</fullName>
    </recommendedName>
</protein>
<evidence type="ECO:0000256" key="4">
    <source>
        <dbReference type="ARBA" id="ARBA00022519"/>
    </source>
</evidence>
<evidence type="ECO:0000256" key="6">
    <source>
        <dbReference type="ARBA" id="ARBA00022989"/>
    </source>
</evidence>
<dbReference type="Pfam" id="PF04290">
    <property type="entry name" value="DctQ"/>
    <property type="match status" value="1"/>
</dbReference>
<dbReference type="GO" id="GO:0005886">
    <property type="term" value="C:plasma membrane"/>
    <property type="evidence" value="ECO:0007669"/>
    <property type="project" value="UniProtKB-SubCell"/>
</dbReference>
<accession>A0A1H8MJK8</accession>
<dbReference type="OrthoDB" id="5878939at2"/>
<comment type="function">
    <text evidence="9">Part of the tripartite ATP-independent periplasmic (TRAP) transport system.</text>
</comment>
<evidence type="ECO:0000256" key="5">
    <source>
        <dbReference type="ARBA" id="ARBA00022692"/>
    </source>
</evidence>
<evidence type="ECO:0000256" key="3">
    <source>
        <dbReference type="ARBA" id="ARBA00022475"/>
    </source>
</evidence>
<reference evidence="11 12" key="1">
    <citation type="submission" date="2016-10" db="EMBL/GenBank/DDBJ databases">
        <authorList>
            <person name="de Groot N.N."/>
        </authorList>
    </citation>
    <scope>NUCLEOTIDE SEQUENCE [LARGE SCALE GENOMIC DNA]</scope>
    <source>
        <strain evidence="11 12">DSM 27842</strain>
    </source>
</reference>
<feature type="transmembrane region" description="Helical" evidence="9">
    <location>
        <begin position="141"/>
        <end position="165"/>
    </location>
</feature>